<comment type="caution">
    <text evidence="1">The sequence shown here is derived from an EMBL/GenBank/DDBJ whole genome shotgun (WGS) entry which is preliminary data.</text>
</comment>
<proteinExistence type="predicted"/>
<evidence type="ECO:0000313" key="2">
    <source>
        <dbReference type="Proteomes" id="UP001249851"/>
    </source>
</evidence>
<dbReference type="EMBL" id="JARQWQ010000006">
    <property type="protein sequence ID" value="KAK2571253.1"/>
    <property type="molecule type" value="Genomic_DNA"/>
</dbReference>
<dbReference type="AlphaFoldDB" id="A0AAD9R1S8"/>
<evidence type="ECO:0000313" key="1">
    <source>
        <dbReference type="EMBL" id="KAK2571253.1"/>
    </source>
</evidence>
<dbReference type="Proteomes" id="UP001249851">
    <property type="component" value="Unassembled WGS sequence"/>
</dbReference>
<reference evidence="1" key="2">
    <citation type="journal article" date="2023" name="Science">
        <title>Genomic signatures of disease resistance in endangered staghorn corals.</title>
        <authorList>
            <person name="Vollmer S.V."/>
            <person name="Selwyn J.D."/>
            <person name="Despard B.A."/>
            <person name="Roesel C.L."/>
        </authorList>
    </citation>
    <scope>NUCLEOTIDE SEQUENCE</scope>
    <source>
        <strain evidence="1">K2</strain>
    </source>
</reference>
<reference evidence="1" key="1">
    <citation type="journal article" date="2023" name="G3 (Bethesda)">
        <title>Whole genome assembly and annotation of the endangered Caribbean coral Acropora cervicornis.</title>
        <authorList>
            <person name="Selwyn J.D."/>
            <person name="Vollmer S.V."/>
        </authorList>
    </citation>
    <scope>NUCLEOTIDE SEQUENCE</scope>
    <source>
        <strain evidence="1">K2</strain>
    </source>
</reference>
<name>A0AAD9R1S8_ACRCE</name>
<protein>
    <submittedName>
        <fullName evidence="1">Uncharacterized protein</fullName>
    </submittedName>
</protein>
<gene>
    <name evidence="1" type="ORF">P5673_003829</name>
</gene>
<accession>A0AAD9R1S8</accession>
<organism evidence="1 2">
    <name type="scientific">Acropora cervicornis</name>
    <name type="common">Staghorn coral</name>
    <dbReference type="NCBI Taxonomy" id="6130"/>
    <lineage>
        <taxon>Eukaryota</taxon>
        <taxon>Metazoa</taxon>
        <taxon>Cnidaria</taxon>
        <taxon>Anthozoa</taxon>
        <taxon>Hexacorallia</taxon>
        <taxon>Scleractinia</taxon>
        <taxon>Astrocoeniina</taxon>
        <taxon>Acroporidae</taxon>
        <taxon>Acropora</taxon>
    </lineage>
</organism>
<sequence>MCVECARREVCVKRMEFAKRVNCAKRVDREASSVQKGPHKRPFVWVIEHDGDDSGTKLSTPMPQRLKHKITLQKSQRPQSSVVRQATHSPQVRLDLLRSLCKSESLSEKARQIESNLASAFTKVDTSAFSCAASRELTLACLSDRSCECGSNKISRLLLFRRIDRHSFSVLCFLDQTLAKGPKAGRRH</sequence>
<keyword evidence="2" id="KW-1185">Reference proteome</keyword>